<dbReference type="Proteomes" id="UP001652660">
    <property type="component" value="Chromosome 3e"/>
</dbReference>
<organism evidence="2 3">
    <name type="scientific">Coffea arabica</name>
    <name type="common">Arabian coffee</name>
    <dbReference type="NCBI Taxonomy" id="13443"/>
    <lineage>
        <taxon>Eukaryota</taxon>
        <taxon>Viridiplantae</taxon>
        <taxon>Streptophyta</taxon>
        <taxon>Embryophyta</taxon>
        <taxon>Tracheophyta</taxon>
        <taxon>Spermatophyta</taxon>
        <taxon>Magnoliopsida</taxon>
        <taxon>eudicotyledons</taxon>
        <taxon>Gunneridae</taxon>
        <taxon>Pentapetalae</taxon>
        <taxon>asterids</taxon>
        <taxon>lamiids</taxon>
        <taxon>Gentianales</taxon>
        <taxon>Rubiaceae</taxon>
        <taxon>Ixoroideae</taxon>
        <taxon>Gardenieae complex</taxon>
        <taxon>Bertiereae - Coffeeae clade</taxon>
        <taxon>Coffeeae</taxon>
        <taxon>Coffea</taxon>
    </lineage>
</organism>
<protein>
    <submittedName>
        <fullName evidence="3 4">F-box protein CPR1-like</fullName>
    </submittedName>
</protein>
<evidence type="ECO:0000313" key="2">
    <source>
        <dbReference type="Proteomes" id="UP001652660"/>
    </source>
</evidence>
<dbReference type="NCBIfam" id="TIGR01640">
    <property type="entry name" value="F_box_assoc_1"/>
    <property type="match status" value="1"/>
</dbReference>
<sequence>MVHIHIPEEMIVEILSRLPVKSILKFKLVCKLWNSLLSDPRFSLVTKGREHAIFWCSGKRCFGSLDHQYAIREIPRQCWDRQHLDFVGSCNGLVLFSTYGTRYDCYSYCYFYLLNPSTRSFRGLINFGRRILYGENRITDYPVAYGFCFDKLSDDYKAIMVYYSSSSFPSQRALVFSLKRGTTLRDVSLPYMLRGTGVLANGNLHWIDVNGQEIIGGDLMVCFDETTNRFSKLPTPAVVRGGNKPIYRLGVLDGCLCMSRYTAGIYTFKCELFVMREYGVKESWATLCAISGGANLRSVRGWEPLFFTKSGEELLISGSYCILAYNVKTKSLKEIHTYSGQESYVGPLRYVESLIPLGNFER</sequence>
<dbReference type="InterPro" id="IPR001810">
    <property type="entry name" value="F-box_dom"/>
</dbReference>
<dbReference type="RefSeq" id="XP_027120879.1">
    <property type="nucleotide sequence ID" value="XM_027265078.1"/>
</dbReference>
<dbReference type="OrthoDB" id="1580541at2759"/>
<evidence type="ECO:0000313" key="3">
    <source>
        <dbReference type="RefSeq" id="XP_027120876.1"/>
    </source>
</evidence>
<gene>
    <name evidence="3" type="primary">LOC113737939</name>
    <name evidence="4" type="synonym">LOC113737943</name>
</gene>
<name>A0A6P6X1Q2_COFAR</name>
<dbReference type="AlphaFoldDB" id="A0A6P6X1Q2"/>
<dbReference type="InterPro" id="IPR017451">
    <property type="entry name" value="F-box-assoc_interact_dom"/>
</dbReference>
<accession>A0A6P6X1Q2</accession>
<dbReference type="RefSeq" id="XP_027120876.1">
    <property type="nucleotide sequence ID" value="XM_027265075.1"/>
</dbReference>
<evidence type="ECO:0000313" key="4">
    <source>
        <dbReference type="RefSeq" id="XP_027120879.1"/>
    </source>
</evidence>
<dbReference type="PANTHER" id="PTHR31672:SF13">
    <property type="entry name" value="F-BOX PROTEIN CPR30-LIKE"/>
    <property type="match status" value="1"/>
</dbReference>
<dbReference type="PROSITE" id="PS50181">
    <property type="entry name" value="FBOX"/>
    <property type="match status" value="1"/>
</dbReference>
<dbReference type="PANTHER" id="PTHR31672">
    <property type="entry name" value="BNACNNG10540D PROTEIN"/>
    <property type="match status" value="1"/>
</dbReference>
<dbReference type="GeneID" id="113737939"/>
<dbReference type="Pfam" id="PF00646">
    <property type="entry name" value="F-box"/>
    <property type="match status" value="1"/>
</dbReference>
<dbReference type="Gene3D" id="1.20.1280.50">
    <property type="match status" value="1"/>
</dbReference>
<keyword evidence="2" id="KW-1185">Reference proteome</keyword>
<dbReference type="SMART" id="SM00256">
    <property type="entry name" value="FBOX"/>
    <property type="match status" value="1"/>
</dbReference>
<evidence type="ECO:0000259" key="1">
    <source>
        <dbReference type="PROSITE" id="PS50181"/>
    </source>
</evidence>
<dbReference type="SUPFAM" id="SSF81383">
    <property type="entry name" value="F-box domain"/>
    <property type="match status" value="1"/>
</dbReference>
<feature type="domain" description="F-box" evidence="1">
    <location>
        <begin position="1"/>
        <end position="45"/>
    </location>
</feature>
<dbReference type="InterPro" id="IPR050796">
    <property type="entry name" value="SCF_F-box_component"/>
</dbReference>
<dbReference type="InterPro" id="IPR013187">
    <property type="entry name" value="F-box-assoc_dom_typ3"/>
</dbReference>
<dbReference type="Pfam" id="PF08268">
    <property type="entry name" value="FBA_3"/>
    <property type="match status" value="1"/>
</dbReference>
<reference evidence="3 4" key="2">
    <citation type="submission" date="2025-04" db="UniProtKB">
        <authorList>
            <consortium name="RefSeq"/>
        </authorList>
    </citation>
    <scope>IDENTIFICATION</scope>
    <source>
        <tissue evidence="3 4">Leaves</tissue>
    </source>
</reference>
<proteinExistence type="predicted"/>
<reference evidence="2" key="1">
    <citation type="journal article" date="2025" name="Foods">
        <title>Unveiling the Microbial Signatures of Arabica Coffee Cherries: Insights into Ripeness Specific Diversity, Functional Traits, and Implications for Quality and Safety.</title>
        <authorList>
            <consortium name="RefSeq"/>
            <person name="Tenea G.N."/>
            <person name="Cifuentes V."/>
            <person name="Reyes P."/>
            <person name="Cevallos-Vallejos M."/>
        </authorList>
    </citation>
    <scope>NUCLEOTIDE SEQUENCE [LARGE SCALE GENOMIC DNA]</scope>
</reference>
<dbReference type="CDD" id="cd22157">
    <property type="entry name" value="F-box_AtFBW1-like"/>
    <property type="match status" value="1"/>
</dbReference>
<dbReference type="InterPro" id="IPR036047">
    <property type="entry name" value="F-box-like_dom_sf"/>
</dbReference>